<reference evidence="2 3" key="1">
    <citation type="journal article" date="2020" name="Cell">
        <title>Large-Scale Comparative Analyses of Tick Genomes Elucidate Their Genetic Diversity and Vector Capacities.</title>
        <authorList>
            <consortium name="Tick Genome and Microbiome Consortium (TIGMIC)"/>
            <person name="Jia N."/>
            <person name="Wang J."/>
            <person name="Shi W."/>
            <person name="Du L."/>
            <person name="Sun Y."/>
            <person name="Zhan W."/>
            <person name="Jiang J.F."/>
            <person name="Wang Q."/>
            <person name="Zhang B."/>
            <person name="Ji P."/>
            <person name="Bell-Sakyi L."/>
            <person name="Cui X.M."/>
            <person name="Yuan T.T."/>
            <person name="Jiang B.G."/>
            <person name="Yang W.F."/>
            <person name="Lam T.T."/>
            <person name="Chang Q.C."/>
            <person name="Ding S.J."/>
            <person name="Wang X.J."/>
            <person name="Zhu J.G."/>
            <person name="Ruan X.D."/>
            <person name="Zhao L."/>
            <person name="Wei J.T."/>
            <person name="Ye R.Z."/>
            <person name="Que T.C."/>
            <person name="Du C.H."/>
            <person name="Zhou Y.H."/>
            <person name="Cheng J.X."/>
            <person name="Dai P.F."/>
            <person name="Guo W.B."/>
            <person name="Han X.H."/>
            <person name="Huang E.J."/>
            <person name="Li L.F."/>
            <person name="Wei W."/>
            <person name="Gao Y.C."/>
            <person name="Liu J.Z."/>
            <person name="Shao H.Z."/>
            <person name="Wang X."/>
            <person name="Wang C.C."/>
            <person name="Yang T.C."/>
            <person name="Huo Q.B."/>
            <person name="Li W."/>
            <person name="Chen H.Y."/>
            <person name="Chen S.E."/>
            <person name="Zhou L.G."/>
            <person name="Ni X.B."/>
            <person name="Tian J.H."/>
            <person name="Sheng Y."/>
            <person name="Liu T."/>
            <person name="Pan Y.S."/>
            <person name="Xia L.Y."/>
            <person name="Li J."/>
            <person name="Zhao F."/>
            <person name="Cao W.C."/>
        </authorList>
    </citation>
    <scope>NUCLEOTIDE SEQUENCE [LARGE SCALE GENOMIC DNA]</scope>
    <source>
        <strain evidence="2">HaeL-2018</strain>
    </source>
</reference>
<organism evidence="2 3">
    <name type="scientific">Haemaphysalis longicornis</name>
    <name type="common">Bush tick</name>
    <dbReference type="NCBI Taxonomy" id="44386"/>
    <lineage>
        <taxon>Eukaryota</taxon>
        <taxon>Metazoa</taxon>
        <taxon>Ecdysozoa</taxon>
        <taxon>Arthropoda</taxon>
        <taxon>Chelicerata</taxon>
        <taxon>Arachnida</taxon>
        <taxon>Acari</taxon>
        <taxon>Parasitiformes</taxon>
        <taxon>Ixodida</taxon>
        <taxon>Ixodoidea</taxon>
        <taxon>Ixodidae</taxon>
        <taxon>Haemaphysalinae</taxon>
        <taxon>Haemaphysalis</taxon>
    </lineage>
</organism>
<evidence type="ECO:0000256" key="1">
    <source>
        <dbReference type="SAM" id="Phobius"/>
    </source>
</evidence>
<name>A0A9J6GRF1_HAELO</name>
<dbReference type="GO" id="GO:0008028">
    <property type="term" value="F:monocarboxylic acid transmembrane transporter activity"/>
    <property type="evidence" value="ECO:0007669"/>
    <property type="project" value="TreeGrafter"/>
</dbReference>
<dbReference type="InterPro" id="IPR011701">
    <property type="entry name" value="MFS"/>
</dbReference>
<dbReference type="Pfam" id="PF07690">
    <property type="entry name" value="MFS_1"/>
    <property type="match status" value="1"/>
</dbReference>
<feature type="transmembrane region" description="Helical" evidence="1">
    <location>
        <begin position="297"/>
        <end position="323"/>
    </location>
</feature>
<dbReference type="OrthoDB" id="6499973at2759"/>
<proteinExistence type="predicted"/>
<evidence type="ECO:0000313" key="2">
    <source>
        <dbReference type="EMBL" id="KAH9377023.1"/>
    </source>
</evidence>
<feature type="transmembrane region" description="Helical" evidence="1">
    <location>
        <begin position="147"/>
        <end position="167"/>
    </location>
</feature>
<evidence type="ECO:0000313" key="3">
    <source>
        <dbReference type="Proteomes" id="UP000821853"/>
    </source>
</evidence>
<evidence type="ECO:0008006" key="4">
    <source>
        <dbReference type="Google" id="ProtNLM"/>
    </source>
</evidence>
<feature type="transmembrane region" description="Helical" evidence="1">
    <location>
        <begin position="364"/>
        <end position="382"/>
    </location>
</feature>
<dbReference type="PANTHER" id="PTHR11360:SF303">
    <property type="entry name" value="MAJOR FACILITATOR SUPERFAMILY (MFS) PROFILE DOMAIN-CONTAINING PROTEIN"/>
    <property type="match status" value="1"/>
</dbReference>
<dbReference type="VEuPathDB" id="VectorBase:HLOH_060542"/>
<feature type="transmembrane region" description="Helical" evidence="1">
    <location>
        <begin position="174"/>
        <end position="194"/>
    </location>
</feature>
<dbReference type="Gene3D" id="1.20.1250.20">
    <property type="entry name" value="MFS general substrate transporter like domains"/>
    <property type="match status" value="2"/>
</dbReference>
<keyword evidence="1" id="KW-1133">Transmembrane helix</keyword>
<dbReference type="EMBL" id="JABSTR010000008">
    <property type="protein sequence ID" value="KAH9377023.1"/>
    <property type="molecule type" value="Genomic_DNA"/>
</dbReference>
<accession>A0A9J6GRF1</accession>
<protein>
    <recommendedName>
        <fullName evidence="4">Monocarboxylate transporter</fullName>
    </recommendedName>
</protein>
<feature type="transmembrane region" description="Helical" evidence="1">
    <location>
        <begin position="58"/>
        <end position="77"/>
    </location>
</feature>
<dbReference type="OMA" id="TWTISIS"/>
<dbReference type="Proteomes" id="UP000821853">
    <property type="component" value="Unassembled WGS sequence"/>
</dbReference>
<sequence length="552" mass="59156">MPCCRGLPASGPDSARSWLVAVACSWNLLWSSLVRRSTGVIYVALVSAFGITREEASWVLSISMSIAWLLGPVVGMLTKLVPLMVLSLVGSGITSLSSIGCAFARDMTAVFLLLGICSGIGSGMVLPTSEVIIGQNFRRYRGSGNGIYYTGGTLAAFAFPPILHLLLNEYGFRGAFLITGGLMLNALAACPLFRAPPRTAASARHGVMSPEGSLTYKFSSFCSPHEDLNGNHTKASVQQNGVKDTAKESLLSITPSLQNVERRNSKITFNGRAAATSCRKASVSTAAGHWDFFRAPVFYMVALTCTFSVYSQLVSMVLVDFAVEKRFTRRDGALLLSAIAVGDASARMISGFLSDRAFCDRRTLLGLSALLNAVLCVALPAVSVDYYALAALLCGLYGWGNGTVVVLSSPVLSDHLGVANLGLSSGVVRFVKGAAYLACPRIIGDHNGNFKRGKLCLPEQLLYHCLITAPHDWAGHPIKATSWYTRCFGTLICEGPTIDFVHEEILHKLPDDTLGLRSPSQAVRNMVDEAMDGKLSSIAFDDGDRSWTRHGC</sequence>
<keyword evidence="1" id="KW-0812">Transmembrane</keyword>
<dbReference type="InterPro" id="IPR050327">
    <property type="entry name" value="Proton-linked_MCT"/>
</dbReference>
<dbReference type="SUPFAM" id="SSF103473">
    <property type="entry name" value="MFS general substrate transporter"/>
    <property type="match status" value="1"/>
</dbReference>
<dbReference type="InterPro" id="IPR036259">
    <property type="entry name" value="MFS_trans_sf"/>
</dbReference>
<dbReference type="PANTHER" id="PTHR11360">
    <property type="entry name" value="MONOCARBOXYLATE TRANSPORTER"/>
    <property type="match status" value="1"/>
</dbReference>
<gene>
    <name evidence="2" type="ORF">HPB48_010227</name>
</gene>
<keyword evidence="3" id="KW-1185">Reference proteome</keyword>
<dbReference type="AlphaFoldDB" id="A0A9J6GRF1"/>
<keyword evidence="1" id="KW-0472">Membrane</keyword>
<feature type="transmembrane region" description="Helical" evidence="1">
    <location>
        <begin position="110"/>
        <end position="127"/>
    </location>
</feature>
<comment type="caution">
    <text evidence="2">The sequence shown here is derived from an EMBL/GenBank/DDBJ whole genome shotgun (WGS) entry which is preliminary data.</text>
</comment>
<feature type="transmembrane region" description="Helical" evidence="1">
    <location>
        <begin position="83"/>
        <end position="103"/>
    </location>
</feature>